<feature type="transmembrane region" description="Helical" evidence="2">
    <location>
        <begin position="1367"/>
        <end position="1383"/>
    </location>
</feature>
<keyword evidence="2" id="KW-0812">Transmembrane</keyword>
<feature type="transmembrane region" description="Helical" evidence="2">
    <location>
        <begin position="490"/>
        <end position="510"/>
    </location>
</feature>
<feature type="transmembrane region" description="Helical" evidence="2">
    <location>
        <begin position="733"/>
        <end position="754"/>
    </location>
</feature>
<dbReference type="InterPro" id="IPR058062">
    <property type="entry name" value="SCO7613_C"/>
</dbReference>
<evidence type="ECO:0000256" key="1">
    <source>
        <dbReference type="SAM" id="MobiDB-lite"/>
    </source>
</evidence>
<feature type="transmembrane region" description="Helical" evidence="2">
    <location>
        <begin position="542"/>
        <end position="558"/>
    </location>
</feature>
<evidence type="ECO:0008006" key="5">
    <source>
        <dbReference type="Google" id="ProtNLM"/>
    </source>
</evidence>
<gene>
    <name evidence="3" type="ORF">H4W79_004202</name>
</gene>
<feature type="transmembrane region" description="Helical" evidence="2">
    <location>
        <begin position="1005"/>
        <end position="1027"/>
    </location>
</feature>
<feature type="transmembrane region" description="Helical" evidence="2">
    <location>
        <begin position="516"/>
        <end position="535"/>
    </location>
</feature>
<organism evidence="3 4">
    <name type="scientific">Nocardiopsis terrae</name>
    <dbReference type="NCBI Taxonomy" id="372655"/>
    <lineage>
        <taxon>Bacteria</taxon>
        <taxon>Bacillati</taxon>
        <taxon>Actinomycetota</taxon>
        <taxon>Actinomycetes</taxon>
        <taxon>Streptosporangiales</taxon>
        <taxon>Nocardiopsidaceae</taxon>
        <taxon>Nocardiopsis</taxon>
    </lineage>
</organism>
<feature type="transmembrane region" description="Helical" evidence="2">
    <location>
        <begin position="1084"/>
        <end position="1102"/>
    </location>
</feature>
<feature type="transmembrane region" description="Helical" evidence="2">
    <location>
        <begin position="1235"/>
        <end position="1254"/>
    </location>
</feature>
<feature type="transmembrane region" description="Helical" evidence="2">
    <location>
        <begin position="873"/>
        <end position="897"/>
    </location>
</feature>
<feature type="region of interest" description="Disordered" evidence="1">
    <location>
        <begin position="75"/>
        <end position="157"/>
    </location>
</feature>
<feature type="transmembrane region" description="Helical" evidence="2">
    <location>
        <begin position="192"/>
        <end position="212"/>
    </location>
</feature>
<feature type="transmembrane region" description="Helical" evidence="2">
    <location>
        <begin position="1108"/>
        <end position="1124"/>
    </location>
</feature>
<feature type="transmembrane region" description="Helical" evidence="2">
    <location>
        <begin position="1289"/>
        <end position="1307"/>
    </location>
</feature>
<feature type="transmembrane region" description="Helical" evidence="2">
    <location>
        <begin position="278"/>
        <end position="297"/>
    </location>
</feature>
<feature type="transmembrane region" description="Helical" evidence="2">
    <location>
        <begin position="303"/>
        <end position="322"/>
    </location>
</feature>
<keyword evidence="4" id="KW-1185">Reference proteome</keyword>
<feature type="compositionally biased region" description="Pro residues" evidence="1">
    <location>
        <begin position="89"/>
        <end position="101"/>
    </location>
</feature>
<feature type="transmembrane region" description="Helical" evidence="2">
    <location>
        <begin position="1158"/>
        <end position="1176"/>
    </location>
</feature>
<feature type="transmembrane region" description="Helical" evidence="2">
    <location>
        <begin position="761"/>
        <end position="779"/>
    </location>
</feature>
<feature type="transmembrane region" description="Helical" evidence="2">
    <location>
        <begin position="1211"/>
        <end position="1228"/>
    </location>
</feature>
<keyword evidence="2" id="KW-1133">Transmembrane helix</keyword>
<feature type="transmembrane region" description="Helical" evidence="2">
    <location>
        <begin position="909"/>
        <end position="928"/>
    </location>
</feature>
<feature type="transmembrane region" description="Helical" evidence="2">
    <location>
        <begin position="1338"/>
        <end position="1355"/>
    </location>
</feature>
<feature type="transmembrane region" description="Helical" evidence="2">
    <location>
        <begin position="676"/>
        <end position="694"/>
    </location>
</feature>
<dbReference type="RefSeq" id="WP_225942538.1">
    <property type="nucleotide sequence ID" value="NZ_BMXJ01000007.1"/>
</dbReference>
<feature type="transmembrane region" description="Helical" evidence="2">
    <location>
        <begin position="404"/>
        <end position="427"/>
    </location>
</feature>
<comment type="caution">
    <text evidence="3">The sequence shown here is derived from an EMBL/GenBank/DDBJ whole genome shotgun (WGS) entry which is preliminary data.</text>
</comment>
<feature type="transmembrane region" description="Helical" evidence="2">
    <location>
        <begin position="334"/>
        <end position="355"/>
    </location>
</feature>
<feature type="transmembrane region" description="Helical" evidence="2">
    <location>
        <begin position="165"/>
        <end position="186"/>
    </location>
</feature>
<accession>A0ABR9HM05</accession>
<feature type="transmembrane region" description="Helical" evidence="2">
    <location>
        <begin position="564"/>
        <end position="582"/>
    </location>
</feature>
<evidence type="ECO:0000313" key="3">
    <source>
        <dbReference type="EMBL" id="MBE1459988.1"/>
    </source>
</evidence>
<keyword evidence="2" id="KW-0472">Membrane</keyword>
<feature type="transmembrane region" description="Helical" evidence="2">
    <location>
        <begin position="1131"/>
        <end position="1152"/>
    </location>
</feature>
<sequence>MNARGLPHPPPGAPRHCPDCQAALTRSAPWCQRCGLALVGPTAQRLWWIDSELRALRGRERVLAQERPGVLAQLRRESEARLRSDGPEHPAPAPGRAPAPAPERRAAPADTAANAAQAVAPREPAGPGHDGAPQGPHRSSAAHRSQPDPGPVPGGEVSRRSAQNVILALGGLLVGIAALVFAIWTWSDMGTGARAAVLGLTTLAFAVLARPLHRRGLHATAETFGAVAAGLLCVDALALWLLSDRLTNGPGYTGAALTVISALLVLYPALVPLRSPRILAALFAQPVPVLLVIALPTDGNPGWLLAVLAATALVDGLVVRRLGSPRRGVPVRTLHVSALILWGLALLVTGVVVLASTSSSGSDPLGWWSLATTLLLAGATGLLLDRWRGPGRTGPGQAATPRTLSVYAIIGLGALALVPLVAGPAHLPVLPRLPVLPWSLEPAAMAAPAVELLQLDRASTLPPLNLVYLAGILAATGLALGTVRLLRRSALSVTLSLTAPTTLLALPLLLGLPQTVAAVWALVVGGCLVLGSAVLRRWTGSVPVVTGTLTLVTGLVWALPERYTTLACLLLLAVTALVCAAGARRFTEPGHSPEPGGRAATLYMGSVLLWGLSLLLSTAYLLGNRGAEGTVQAQWWLLTGAVLLCGTTALLLSRVRAPSPLAVSSPGQDRAADPRPLFTLAGLALLPGAPLLALPERSPALTLFSPRVSWSEPAEAMWAPVNTVLGLPAQPGVLSAVGSALGVLLVGALVTGLVALIDRRWLPAALALTVPPTLVPLPVLAGAPFAAAVVWTLLVGAALFLWASRLRSPDAWLPGVTGLATMLLALAWSLPQQHTTLVTLLLAAAVVALSALARRRLSPAAGTPPAALAEERLLTQLTYGLTAIAWGAVLAFGSTALVASATVGATGQLPWWLLGAAALLLGAAALVLGRRGRGRAPEPVVSGGPAPFSVAGLFLLAAVPLVAGPRGLPALAAFSRTHPLHEAPLSALLEPAHVFVGLPAPADTLSMFTVPLGLLAAGTLALGTVLLLDRGLLLPAAALVAPLTLVPLPVALGAPFLAALVWTLAVGALLLTGAALLRGDRTSWMPWLTGLCTLALALSWALSERYSTVGVLLAAAVITSVSAAPARTRFVATASASAATAATGAFSLTLLLALDAPVGYAAFGPIVVAAAVAAVAPRLRGPLVAAAEVPAALWAAAALLLTVLSPARPEVVAVALASVGVVSLASAVRPDRRWLAVVGGLLMLLALWTALAAWDVSVPEAYTVPPAIAFLVIGWEWSRKADPAPSSWLAHGGGLALLLGPTVWQVLISDDTLWRLPAVLATGLAVTLWGLRQRRQAALVLGGLTLLTTSLRAFGPPLWELTRLMPNWLPFAVIGLVLLYIGARYEASLARLRQVGKLLSQMR</sequence>
<feature type="transmembrane region" description="Helical" evidence="2">
    <location>
        <begin position="836"/>
        <end position="853"/>
    </location>
</feature>
<feature type="transmembrane region" description="Helical" evidence="2">
    <location>
        <begin position="1032"/>
        <end position="1050"/>
    </location>
</feature>
<feature type="transmembrane region" description="Helical" evidence="2">
    <location>
        <begin position="940"/>
        <end position="963"/>
    </location>
</feature>
<feature type="transmembrane region" description="Helical" evidence="2">
    <location>
        <begin position="811"/>
        <end position="830"/>
    </location>
</feature>
<evidence type="ECO:0000313" key="4">
    <source>
        <dbReference type="Proteomes" id="UP000598217"/>
    </source>
</evidence>
<feature type="transmembrane region" description="Helical" evidence="2">
    <location>
        <begin position="367"/>
        <end position="384"/>
    </location>
</feature>
<feature type="transmembrane region" description="Helical" evidence="2">
    <location>
        <begin position="1313"/>
        <end position="1331"/>
    </location>
</feature>
<feature type="transmembrane region" description="Helical" evidence="2">
    <location>
        <begin position="249"/>
        <end position="271"/>
    </location>
</feature>
<feature type="transmembrane region" description="Helical" evidence="2">
    <location>
        <begin position="1183"/>
        <end position="1205"/>
    </location>
</feature>
<feature type="compositionally biased region" description="Low complexity" evidence="1">
    <location>
        <begin position="108"/>
        <end position="125"/>
    </location>
</feature>
<proteinExistence type="predicted"/>
<feature type="transmembrane region" description="Helical" evidence="2">
    <location>
        <begin position="1056"/>
        <end position="1077"/>
    </location>
</feature>
<dbReference type="EMBL" id="JADBDY010000001">
    <property type="protein sequence ID" value="MBE1459988.1"/>
    <property type="molecule type" value="Genomic_DNA"/>
</dbReference>
<name>A0ABR9HM05_9ACTN</name>
<feature type="transmembrane region" description="Helical" evidence="2">
    <location>
        <begin position="785"/>
        <end position="804"/>
    </location>
</feature>
<feature type="transmembrane region" description="Helical" evidence="2">
    <location>
        <begin position="1260"/>
        <end position="1277"/>
    </location>
</feature>
<dbReference type="Proteomes" id="UP000598217">
    <property type="component" value="Unassembled WGS sequence"/>
</dbReference>
<dbReference type="NCBIfam" id="NF047321">
    <property type="entry name" value="SCO7613_CTERM"/>
    <property type="match status" value="1"/>
</dbReference>
<feature type="transmembrane region" description="Helical" evidence="2">
    <location>
        <begin position="224"/>
        <end position="243"/>
    </location>
</feature>
<reference evidence="3 4" key="1">
    <citation type="submission" date="2020-10" db="EMBL/GenBank/DDBJ databases">
        <title>Sequencing the genomes of 1000 actinobacteria strains.</title>
        <authorList>
            <person name="Klenk H.-P."/>
        </authorList>
    </citation>
    <scope>NUCLEOTIDE SEQUENCE [LARGE SCALE GENOMIC DNA]</scope>
    <source>
        <strain evidence="3 4">DSM 45157</strain>
    </source>
</reference>
<evidence type="ECO:0000256" key="2">
    <source>
        <dbReference type="SAM" id="Phobius"/>
    </source>
</evidence>
<feature type="transmembrane region" description="Helical" evidence="2">
    <location>
        <begin position="602"/>
        <end position="623"/>
    </location>
</feature>
<feature type="transmembrane region" description="Helical" evidence="2">
    <location>
        <begin position="635"/>
        <end position="655"/>
    </location>
</feature>
<protein>
    <recommendedName>
        <fullName evidence="5">Membrane protein involved in the export of O-antigen and teichoic acid</fullName>
    </recommendedName>
</protein>
<feature type="compositionally biased region" description="Basic and acidic residues" evidence="1">
    <location>
        <begin position="75"/>
        <end position="88"/>
    </location>
</feature>
<feature type="transmembrane region" description="Helical" evidence="2">
    <location>
        <begin position="466"/>
        <end position="483"/>
    </location>
</feature>